<name>R7TKG9_CAPTE</name>
<dbReference type="AlphaFoldDB" id="R7TKG9"/>
<reference evidence="2" key="3">
    <citation type="submission" date="2015-06" db="UniProtKB">
        <authorList>
            <consortium name="EnsemblMetazoa"/>
        </authorList>
    </citation>
    <scope>IDENTIFICATION</scope>
</reference>
<dbReference type="EnsemblMetazoa" id="CapteT197764">
    <property type="protein sequence ID" value="CapteP197764"/>
    <property type="gene ID" value="CapteG197764"/>
</dbReference>
<reference evidence="3" key="1">
    <citation type="submission" date="2012-12" db="EMBL/GenBank/DDBJ databases">
        <authorList>
            <person name="Hellsten U."/>
            <person name="Grimwood J."/>
            <person name="Chapman J.A."/>
            <person name="Shapiro H."/>
            <person name="Aerts A."/>
            <person name="Otillar R.P."/>
            <person name="Terry A.Y."/>
            <person name="Boore J.L."/>
            <person name="Simakov O."/>
            <person name="Marletaz F."/>
            <person name="Cho S.-J."/>
            <person name="Edsinger-Gonzales E."/>
            <person name="Havlak P."/>
            <person name="Kuo D.-H."/>
            <person name="Larsson T."/>
            <person name="Lv J."/>
            <person name="Arendt D."/>
            <person name="Savage R."/>
            <person name="Osoegawa K."/>
            <person name="de Jong P."/>
            <person name="Lindberg D.R."/>
            <person name="Seaver E.C."/>
            <person name="Weisblat D.A."/>
            <person name="Putnam N.H."/>
            <person name="Grigoriev I.V."/>
            <person name="Rokhsar D.S."/>
        </authorList>
    </citation>
    <scope>NUCLEOTIDE SEQUENCE</scope>
    <source>
        <strain evidence="3">I ESC-2004</strain>
    </source>
</reference>
<evidence type="ECO:0000313" key="2">
    <source>
        <dbReference type="EnsemblMetazoa" id="CapteP197764"/>
    </source>
</evidence>
<dbReference type="EMBL" id="KB309538">
    <property type="protein sequence ID" value="ELT93992.1"/>
    <property type="molecule type" value="Genomic_DNA"/>
</dbReference>
<dbReference type="EMBL" id="AMQN01002541">
    <property type="status" value="NOT_ANNOTATED_CDS"/>
    <property type="molecule type" value="Genomic_DNA"/>
</dbReference>
<evidence type="ECO:0000313" key="3">
    <source>
        <dbReference type="Proteomes" id="UP000014760"/>
    </source>
</evidence>
<sequence length="168" mass="19292">MDVLTSREVCLLRNELDMLRGDLADYERCCLDAFARFDFTAAAFFLRGIASLEAEMSAIDVALGDVDEDLLHGSTRTSSSEIIMETASSATVYSEAERRLQIWCLECTRVIRQIRELDRIIRRVKKDNYLKQTTLSYLLNAKSDLRQESRWMLNIIRTGQKNMEAAKP</sequence>
<dbReference type="HOGENOM" id="CLU_1588079_0_0_1"/>
<dbReference type="Proteomes" id="UP000014760">
    <property type="component" value="Unassembled WGS sequence"/>
</dbReference>
<protein>
    <submittedName>
        <fullName evidence="1 2">Uncharacterized protein</fullName>
    </submittedName>
</protein>
<organism evidence="1">
    <name type="scientific">Capitella teleta</name>
    <name type="common">Polychaete worm</name>
    <dbReference type="NCBI Taxonomy" id="283909"/>
    <lineage>
        <taxon>Eukaryota</taxon>
        <taxon>Metazoa</taxon>
        <taxon>Spiralia</taxon>
        <taxon>Lophotrochozoa</taxon>
        <taxon>Annelida</taxon>
        <taxon>Polychaeta</taxon>
        <taxon>Sedentaria</taxon>
        <taxon>Scolecida</taxon>
        <taxon>Capitellidae</taxon>
        <taxon>Capitella</taxon>
    </lineage>
</organism>
<evidence type="ECO:0000313" key="1">
    <source>
        <dbReference type="EMBL" id="ELT93992.1"/>
    </source>
</evidence>
<gene>
    <name evidence="1" type="ORF">CAPTEDRAFT_197764</name>
</gene>
<dbReference type="EMBL" id="AMQN01002542">
    <property type="status" value="NOT_ANNOTATED_CDS"/>
    <property type="molecule type" value="Genomic_DNA"/>
</dbReference>
<keyword evidence="3" id="KW-1185">Reference proteome</keyword>
<accession>R7TKG9</accession>
<reference evidence="1 3" key="2">
    <citation type="journal article" date="2013" name="Nature">
        <title>Insights into bilaterian evolution from three spiralian genomes.</title>
        <authorList>
            <person name="Simakov O."/>
            <person name="Marletaz F."/>
            <person name="Cho S.J."/>
            <person name="Edsinger-Gonzales E."/>
            <person name="Havlak P."/>
            <person name="Hellsten U."/>
            <person name="Kuo D.H."/>
            <person name="Larsson T."/>
            <person name="Lv J."/>
            <person name="Arendt D."/>
            <person name="Savage R."/>
            <person name="Osoegawa K."/>
            <person name="de Jong P."/>
            <person name="Grimwood J."/>
            <person name="Chapman J.A."/>
            <person name="Shapiro H."/>
            <person name="Aerts A."/>
            <person name="Otillar R.P."/>
            <person name="Terry A.Y."/>
            <person name="Boore J.L."/>
            <person name="Grigoriev I.V."/>
            <person name="Lindberg D.R."/>
            <person name="Seaver E.C."/>
            <person name="Weisblat D.A."/>
            <person name="Putnam N.H."/>
            <person name="Rokhsar D.S."/>
        </authorList>
    </citation>
    <scope>NUCLEOTIDE SEQUENCE</scope>
    <source>
        <strain evidence="1 3">I ESC-2004</strain>
    </source>
</reference>
<proteinExistence type="predicted"/>